<keyword evidence="3" id="KW-1185">Reference proteome</keyword>
<evidence type="ECO:0000313" key="3">
    <source>
        <dbReference type="Proteomes" id="UP001153269"/>
    </source>
</evidence>
<gene>
    <name evidence="2" type="ORF">PLEPLA_LOCUS40570</name>
</gene>
<organism evidence="2 3">
    <name type="scientific">Pleuronectes platessa</name>
    <name type="common">European plaice</name>
    <dbReference type="NCBI Taxonomy" id="8262"/>
    <lineage>
        <taxon>Eukaryota</taxon>
        <taxon>Metazoa</taxon>
        <taxon>Chordata</taxon>
        <taxon>Craniata</taxon>
        <taxon>Vertebrata</taxon>
        <taxon>Euteleostomi</taxon>
        <taxon>Actinopterygii</taxon>
        <taxon>Neopterygii</taxon>
        <taxon>Teleostei</taxon>
        <taxon>Neoteleostei</taxon>
        <taxon>Acanthomorphata</taxon>
        <taxon>Carangaria</taxon>
        <taxon>Pleuronectiformes</taxon>
        <taxon>Pleuronectoidei</taxon>
        <taxon>Pleuronectidae</taxon>
        <taxon>Pleuronectes</taxon>
    </lineage>
</organism>
<protein>
    <submittedName>
        <fullName evidence="2">Uncharacterized protein</fullName>
    </submittedName>
</protein>
<proteinExistence type="predicted"/>
<dbReference type="Proteomes" id="UP001153269">
    <property type="component" value="Unassembled WGS sequence"/>
</dbReference>
<name>A0A9N7Z691_PLEPL</name>
<feature type="region of interest" description="Disordered" evidence="1">
    <location>
        <begin position="1"/>
        <end position="102"/>
    </location>
</feature>
<evidence type="ECO:0000256" key="1">
    <source>
        <dbReference type="SAM" id="MobiDB-lite"/>
    </source>
</evidence>
<comment type="caution">
    <text evidence="2">The sequence shown here is derived from an EMBL/GenBank/DDBJ whole genome shotgun (WGS) entry which is preliminary data.</text>
</comment>
<sequence length="102" mass="10914">MFSCAAGFSGVNLSIRRRDGTRTSSSKQRANKLLHQNCVFPTREAPGGSLRSGEDSGSTARQGPNERLPLHGSTASASPRVLRTRSSLPHLEGFTSSSRLES</sequence>
<accession>A0A9N7Z691</accession>
<reference evidence="2" key="1">
    <citation type="submission" date="2020-03" db="EMBL/GenBank/DDBJ databases">
        <authorList>
            <person name="Weist P."/>
        </authorList>
    </citation>
    <scope>NUCLEOTIDE SEQUENCE</scope>
</reference>
<dbReference type="AlphaFoldDB" id="A0A9N7Z691"/>
<evidence type="ECO:0000313" key="2">
    <source>
        <dbReference type="EMBL" id="CAB1452820.1"/>
    </source>
</evidence>
<dbReference type="EMBL" id="CADEAL010004145">
    <property type="protein sequence ID" value="CAB1452820.1"/>
    <property type="molecule type" value="Genomic_DNA"/>
</dbReference>